<dbReference type="Pfam" id="PF09670">
    <property type="entry name" value="Cas_Cas02710"/>
    <property type="match status" value="1"/>
</dbReference>
<proteinExistence type="predicted"/>
<dbReference type="InterPro" id="IPR014082">
    <property type="entry name" value="CRISPR-assoc_prot_Cas02710"/>
</dbReference>
<dbReference type="OrthoDB" id="793940at2"/>
<organism evidence="1 2">
    <name type="scientific">Lujinxingia vulgaris</name>
    <dbReference type="NCBI Taxonomy" id="2600176"/>
    <lineage>
        <taxon>Bacteria</taxon>
        <taxon>Deltaproteobacteria</taxon>
        <taxon>Bradymonadales</taxon>
        <taxon>Lujinxingiaceae</taxon>
        <taxon>Lujinxingia</taxon>
    </lineage>
</organism>
<accession>A0A5C6X4P8</accession>
<sequence length="454" mass="50852">MPGGLVFSLAGALRPGKMHVYTMRSMMKVLYCTVGGSHQPLLETIDFHSPDHIVFVCSDDDPASGTSGTHKLIEGPGYVCRSSYNSPPDLPNIPTQLGLSQDAYRVIRVAADSPAHILEKLLPELRQDAAHSPVVADYTGGTKSMSAALMMAAVQTDNVTLSLVTGTRAQHTRVQDGDEAVSKIDTTQVRAFWWLDLVEQAWSRYAYDDAVRILKNTGSSAPFLRQLLQLSRGYAAWDRADYAEAYRRLYATPTLVEGKLMGTIALLKKEGLDVYTEACCIYDLYLAALRRAKNGQYDVATLQLYRAFEWIAQWTLYYHHDKIETGKVKKEIVEKYKDLVHENHKGLYVMGSYQAWLLIERLDGPLAPLARATKTSRLTLSEIRNDSMLAHGTTPVSRAQFSQMRTYFEDTILPDFVQVAFKGKVQSKQLPNEFPSNLELTFSLQMPPKKQKAD</sequence>
<evidence type="ECO:0000313" key="2">
    <source>
        <dbReference type="Proteomes" id="UP000321412"/>
    </source>
</evidence>
<reference evidence="1 2" key="1">
    <citation type="submission" date="2019-08" db="EMBL/GenBank/DDBJ databases">
        <title>Bradymonadales sp. TMQ4.</title>
        <authorList>
            <person name="Liang Q."/>
        </authorList>
    </citation>
    <scope>NUCLEOTIDE SEQUENCE [LARGE SCALE GENOMIC DNA]</scope>
    <source>
        <strain evidence="1 2">TMQ4</strain>
    </source>
</reference>
<dbReference type="NCBIfam" id="TIGR02710">
    <property type="entry name" value="TIGR02710 family CRISPR-associated CARF protein"/>
    <property type="match status" value="1"/>
</dbReference>
<dbReference type="AlphaFoldDB" id="A0A5C6X4P8"/>
<protein>
    <submittedName>
        <fullName evidence="1">TIGR02710 family CRISPR-associated protein</fullName>
    </submittedName>
</protein>
<dbReference type="Proteomes" id="UP000321412">
    <property type="component" value="Unassembled WGS sequence"/>
</dbReference>
<keyword evidence="2" id="KW-1185">Reference proteome</keyword>
<comment type="caution">
    <text evidence="1">The sequence shown here is derived from an EMBL/GenBank/DDBJ whole genome shotgun (WGS) entry which is preliminary data.</text>
</comment>
<dbReference type="EMBL" id="VOSM01000016">
    <property type="protein sequence ID" value="TXD34078.1"/>
    <property type="molecule type" value="Genomic_DNA"/>
</dbReference>
<gene>
    <name evidence="1" type="ORF">FRC98_19675</name>
</gene>
<evidence type="ECO:0000313" key="1">
    <source>
        <dbReference type="EMBL" id="TXD34078.1"/>
    </source>
</evidence>
<name>A0A5C6X4P8_9DELT</name>